<reference evidence="3 4" key="1">
    <citation type="submission" date="2022-01" db="EMBL/GenBank/DDBJ databases">
        <title>A chromosomal length assembly of Cordylochernes scorpioides.</title>
        <authorList>
            <person name="Zeh D."/>
            <person name="Zeh J."/>
        </authorList>
    </citation>
    <scope>NUCLEOTIDE SEQUENCE [LARGE SCALE GENOMIC DNA]</scope>
    <source>
        <strain evidence="3">IN4F17</strain>
        <tissue evidence="3">Whole Body</tissue>
    </source>
</reference>
<dbReference type="Proteomes" id="UP001235939">
    <property type="component" value="Chromosome 10"/>
</dbReference>
<proteinExistence type="predicted"/>
<feature type="domain" description="Costars" evidence="2">
    <location>
        <begin position="108"/>
        <end position="204"/>
    </location>
</feature>
<dbReference type="Gene3D" id="1.10.10.1540">
    <property type="entry name" value="Costar domain"/>
    <property type="match status" value="2"/>
</dbReference>
<name>A0ABY6L0C0_9ARAC</name>
<organism evidence="3 4">
    <name type="scientific">Cordylochernes scorpioides</name>
    <dbReference type="NCBI Taxonomy" id="51811"/>
    <lineage>
        <taxon>Eukaryota</taxon>
        <taxon>Metazoa</taxon>
        <taxon>Ecdysozoa</taxon>
        <taxon>Arthropoda</taxon>
        <taxon>Chelicerata</taxon>
        <taxon>Arachnida</taxon>
        <taxon>Pseudoscorpiones</taxon>
        <taxon>Cheliferoidea</taxon>
        <taxon>Chernetidae</taxon>
        <taxon>Cordylochernes</taxon>
    </lineage>
</organism>
<accession>A0ABY6L0C0</accession>
<feature type="region of interest" description="Disordered" evidence="1">
    <location>
        <begin position="1"/>
        <end position="48"/>
    </location>
</feature>
<sequence length="234" mass="27024">MAEEPIRILGNEHLSERKERFLKNTEDKHEKLGDLPPTSKPRAASDAGLASRVALFNRRASEHQNRQKHNPFSGAWGGVKRHLNRDDPTYGRPDENSDTARRGAKAGQMVSHEIRVLTDIIYQYGERQDDGTASICFGELFQVRFLLRGALSVTFNRTAMFQIYTTISNKLVGMLMRGRKHGLLDFEGEMLFQRRDDDVEIRLLKSIADIRKEFGVERTHEQDYGPRVERKRYH</sequence>
<dbReference type="InterPro" id="IPR027817">
    <property type="entry name" value="Costars_dom"/>
</dbReference>
<dbReference type="InterPro" id="IPR038095">
    <property type="entry name" value="Costars_sf"/>
</dbReference>
<evidence type="ECO:0000256" key="1">
    <source>
        <dbReference type="SAM" id="MobiDB-lite"/>
    </source>
</evidence>
<dbReference type="InterPro" id="IPR026111">
    <property type="entry name" value="Abra"/>
</dbReference>
<evidence type="ECO:0000259" key="2">
    <source>
        <dbReference type="SMART" id="SM01283"/>
    </source>
</evidence>
<dbReference type="SMART" id="SM01283">
    <property type="entry name" value="Costars"/>
    <property type="match status" value="1"/>
</dbReference>
<evidence type="ECO:0000313" key="3">
    <source>
        <dbReference type="EMBL" id="UYV73378.1"/>
    </source>
</evidence>
<feature type="compositionally biased region" description="Basic and acidic residues" evidence="1">
    <location>
        <begin position="13"/>
        <end position="33"/>
    </location>
</feature>
<feature type="compositionally biased region" description="Basic and acidic residues" evidence="1">
    <location>
        <begin position="84"/>
        <end position="101"/>
    </location>
</feature>
<dbReference type="EMBL" id="CP092872">
    <property type="protein sequence ID" value="UYV73378.1"/>
    <property type="molecule type" value="Genomic_DNA"/>
</dbReference>
<dbReference type="Pfam" id="PF14705">
    <property type="entry name" value="Costars"/>
    <property type="match status" value="2"/>
</dbReference>
<gene>
    <name evidence="3" type="ORF">LAZ67_10002945</name>
</gene>
<dbReference type="PANTHER" id="PTHR22739">
    <property type="entry name" value="STRIATED MUSCLE ACTIVATOR OF RHO-DEPENDENT SIGNALING-RELATED"/>
    <property type="match status" value="1"/>
</dbReference>
<evidence type="ECO:0000313" key="4">
    <source>
        <dbReference type="Proteomes" id="UP001235939"/>
    </source>
</evidence>
<feature type="region of interest" description="Disordered" evidence="1">
    <location>
        <begin position="60"/>
        <end position="105"/>
    </location>
</feature>
<keyword evidence="4" id="KW-1185">Reference proteome</keyword>
<dbReference type="PANTHER" id="PTHR22739:SF7">
    <property type="entry name" value="EG:152A3.3 PROTEIN-RELATED"/>
    <property type="match status" value="1"/>
</dbReference>
<protein>
    <submittedName>
        <fullName evidence="3">ABRA</fullName>
    </submittedName>
</protein>